<accession>A0ABR1T989</accession>
<evidence type="ECO:0000313" key="3">
    <source>
        <dbReference type="Proteomes" id="UP001480595"/>
    </source>
</evidence>
<gene>
    <name evidence="2" type="ORF">PG994_013652</name>
</gene>
<keyword evidence="3" id="KW-1185">Reference proteome</keyword>
<sequence>MRFSAATVVAVLAGNAVAGPAVPVPVTSSTGGVSIKLNETMVEEAILFAIRPDADCSLGNCAGVVAAAACIALGIVRRSPSAVIKCVSGGASQLCGCASCVSALGDFLTEHNICSLAGAASADMHAN</sequence>
<dbReference type="GeneID" id="92098124"/>
<dbReference type="RefSeq" id="XP_066710022.1">
    <property type="nucleotide sequence ID" value="XM_066865061.1"/>
</dbReference>
<evidence type="ECO:0008006" key="4">
    <source>
        <dbReference type="Google" id="ProtNLM"/>
    </source>
</evidence>
<comment type="caution">
    <text evidence="2">The sequence shown here is derived from an EMBL/GenBank/DDBJ whole genome shotgun (WGS) entry which is preliminary data.</text>
</comment>
<evidence type="ECO:0000256" key="1">
    <source>
        <dbReference type="SAM" id="SignalP"/>
    </source>
</evidence>
<organism evidence="2 3">
    <name type="scientific">Apiospora phragmitis</name>
    <dbReference type="NCBI Taxonomy" id="2905665"/>
    <lineage>
        <taxon>Eukaryota</taxon>
        <taxon>Fungi</taxon>
        <taxon>Dikarya</taxon>
        <taxon>Ascomycota</taxon>
        <taxon>Pezizomycotina</taxon>
        <taxon>Sordariomycetes</taxon>
        <taxon>Xylariomycetidae</taxon>
        <taxon>Amphisphaeriales</taxon>
        <taxon>Apiosporaceae</taxon>
        <taxon>Apiospora</taxon>
    </lineage>
</organism>
<dbReference type="EMBL" id="JAQQWL010000013">
    <property type="protein sequence ID" value="KAK8043169.1"/>
    <property type="molecule type" value="Genomic_DNA"/>
</dbReference>
<evidence type="ECO:0000313" key="2">
    <source>
        <dbReference type="EMBL" id="KAK8043169.1"/>
    </source>
</evidence>
<keyword evidence="1" id="KW-0732">Signal</keyword>
<feature type="signal peptide" evidence="1">
    <location>
        <begin position="1"/>
        <end position="18"/>
    </location>
</feature>
<protein>
    <recommendedName>
        <fullName evidence="4">Fungal calcium binding protein domain-containing protein</fullName>
    </recommendedName>
</protein>
<proteinExistence type="predicted"/>
<dbReference type="Proteomes" id="UP001480595">
    <property type="component" value="Unassembled WGS sequence"/>
</dbReference>
<name>A0ABR1T989_9PEZI</name>
<feature type="chain" id="PRO_5047521846" description="Fungal calcium binding protein domain-containing protein" evidence="1">
    <location>
        <begin position="19"/>
        <end position="127"/>
    </location>
</feature>
<reference evidence="2 3" key="1">
    <citation type="submission" date="2023-01" db="EMBL/GenBank/DDBJ databases">
        <title>Analysis of 21 Apiospora genomes using comparative genomics revels a genus with tremendous synthesis potential of carbohydrate active enzymes and secondary metabolites.</title>
        <authorList>
            <person name="Sorensen T."/>
        </authorList>
    </citation>
    <scope>NUCLEOTIDE SEQUENCE [LARGE SCALE GENOMIC DNA]</scope>
    <source>
        <strain evidence="2 3">CBS 135458</strain>
    </source>
</reference>